<protein>
    <submittedName>
        <fullName evidence="1">Uncharacterized protein</fullName>
    </submittedName>
</protein>
<accession>A0AAI9TDX0</accession>
<reference evidence="1" key="2">
    <citation type="journal article" date="2016" name="Fungal Biol.">
        <title>Ochratoxin A production by Penicillium thymicola.</title>
        <authorList>
            <person name="Nguyen H.D.T."/>
            <person name="McMullin D.R."/>
            <person name="Ponomareva E."/>
            <person name="Riley R."/>
            <person name="Pomraning K.R."/>
            <person name="Baker S.E."/>
            <person name="Seifert K.A."/>
        </authorList>
    </citation>
    <scope>NUCLEOTIDE SEQUENCE</scope>
    <source>
        <strain evidence="1">DAOM 180753</strain>
    </source>
</reference>
<dbReference type="Proteomes" id="UP001227192">
    <property type="component" value="Unassembled WGS sequence"/>
</dbReference>
<name>A0AAI9TDX0_PENTH</name>
<comment type="caution">
    <text evidence="1">The sequence shown here is derived from an EMBL/GenBank/DDBJ whole genome shotgun (WGS) entry which is preliminary data.</text>
</comment>
<sequence length="89" mass="10086">MITPESEWELYTNNGPHLLLLPYFSCGTITRLKYGISSAEIDPSRSRDTATKYLVNPDQWTYRVKWQVGHGQCSTSTCAKAPTPLLDKH</sequence>
<organism evidence="1 2">
    <name type="scientific">Penicillium thymicola</name>
    <dbReference type="NCBI Taxonomy" id="293382"/>
    <lineage>
        <taxon>Eukaryota</taxon>
        <taxon>Fungi</taxon>
        <taxon>Dikarya</taxon>
        <taxon>Ascomycota</taxon>
        <taxon>Pezizomycotina</taxon>
        <taxon>Eurotiomycetes</taxon>
        <taxon>Eurotiomycetidae</taxon>
        <taxon>Eurotiales</taxon>
        <taxon>Aspergillaceae</taxon>
        <taxon>Penicillium</taxon>
    </lineage>
</organism>
<evidence type="ECO:0000313" key="1">
    <source>
        <dbReference type="EMBL" id="KAJ9485461.1"/>
    </source>
</evidence>
<dbReference type="AlphaFoldDB" id="A0AAI9TDX0"/>
<evidence type="ECO:0000313" key="2">
    <source>
        <dbReference type="Proteomes" id="UP001227192"/>
    </source>
</evidence>
<proteinExistence type="predicted"/>
<reference evidence="1" key="1">
    <citation type="submission" date="2015-06" db="EMBL/GenBank/DDBJ databases">
        <authorList>
            <person name="Nguyen H."/>
        </authorList>
    </citation>
    <scope>NUCLEOTIDE SEQUENCE</scope>
    <source>
        <strain evidence="1">DAOM 180753</strain>
    </source>
</reference>
<dbReference type="EMBL" id="LACB01000265">
    <property type="protein sequence ID" value="KAJ9485461.1"/>
    <property type="molecule type" value="Genomic_DNA"/>
</dbReference>
<gene>
    <name evidence="1" type="ORF">VN97_g7901</name>
</gene>
<keyword evidence="2" id="KW-1185">Reference proteome</keyword>